<dbReference type="Pfam" id="PF01545">
    <property type="entry name" value="Cation_efflux"/>
    <property type="match status" value="1"/>
</dbReference>
<feature type="domain" description="Cation efflux protein cytoplasmic" evidence="8">
    <location>
        <begin position="243"/>
        <end position="309"/>
    </location>
</feature>
<feature type="transmembrane region" description="Helical" evidence="6">
    <location>
        <begin position="20"/>
        <end position="41"/>
    </location>
</feature>
<dbReference type="SUPFAM" id="SSF161111">
    <property type="entry name" value="Cation efflux protein transmembrane domain-like"/>
    <property type="match status" value="1"/>
</dbReference>
<feature type="domain" description="Cation efflux protein transmembrane" evidence="7">
    <location>
        <begin position="23"/>
        <end position="233"/>
    </location>
</feature>
<evidence type="ECO:0000256" key="1">
    <source>
        <dbReference type="ARBA" id="ARBA00004141"/>
    </source>
</evidence>
<dbReference type="InterPro" id="IPR027470">
    <property type="entry name" value="Cation_efflux_CTD"/>
</dbReference>
<dbReference type="InterPro" id="IPR036837">
    <property type="entry name" value="Cation_efflux_CTD_sf"/>
</dbReference>
<dbReference type="InterPro" id="IPR058533">
    <property type="entry name" value="Cation_efflux_TM"/>
</dbReference>
<evidence type="ECO:0000256" key="2">
    <source>
        <dbReference type="ARBA" id="ARBA00022448"/>
    </source>
</evidence>
<dbReference type="GO" id="GO:0016020">
    <property type="term" value="C:membrane"/>
    <property type="evidence" value="ECO:0007669"/>
    <property type="project" value="UniProtKB-SubCell"/>
</dbReference>
<organism evidence="9 10">
    <name type="scientific">Paenibacillus hemerocallicola</name>
    <dbReference type="NCBI Taxonomy" id="1172614"/>
    <lineage>
        <taxon>Bacteria</taxon>
        <taxon>Bacillati</taxon>
        <taxon>Bacillota</taxon>
        <taxon>Bacilli</taxon>
        <taxon>Bacillales</taxon>
        <taxon>Paenibacillaceae</taxon>
        <taxon>Paenibacillus</taxon>
    </lineage>
</organism>
<feature type="transmembrane region" description="Helical" evidence="6">
    <location>
        <begin position="176"/>
        <end position="197"/>
    </location>
</feature>
<feature type="transmembrane region" description="Helical" evidence="6">
    <location>
        <begin position="203"/>
        <end position="223"/>
    </location>
</feature>
<dbReference type="PANTHER" id="PTHR13414:SF9">
    <property type="entry name" value="PROTON-COUPLED ZINC ANTIPORTER SLC30A9, MITOCHONDRIAL"/>
    <property type="match status" value="1"/>
</dbReference>
<protein>
    <submittedName>
        <fullName evidence="9">Cation diffusion facilitator family transporter</fullName>
    </submittedName>
</protein>
<dbReference type="SUPFAM" id="SSF160240">
    <property type="entry name" value="Cation efflux protein cytoplasmic domain-like"/>
    <property type="match status" value="1"/>
</dbReference>
<gene>
    <name evidence="9" type="ORF">FE784_01455</name>
</gene>
<evidence type="ECO:0000256" key="6">
    <source>
        <dbReference type="SAM" id="Phobius"/>
    </source>
</evidence>
<dbReference type="AlphaFoldDB" id="A0A5C4TIT1"/>
<dbReference type="NCBIfam" id="TIGR01297">
    <property type="entry name" value="CDF"/>
    <property type="match status" value="1"/>
</dbReference>
<sequence length="328" mass="35014">MESGSSSSLASMLKKGNASSGAAALGNFCIAIIKGIAAYVTGSGTMFASTMHSIADAVNQAFVYGGSILSERKPTKRFPTGFGRLINIFCMIAVIVVSIMAYETIKEGFHLIRHPAVSHGFWLNFAVLLVSLIVDGAILFKAMKEILHETRAEGKGVGIVKTAFQNVKRAAPPTRLVFYEDLVATTGALLAIIAIVATAVADVSILDGVSAILIGMLMVGVAFRVGYDNMVGLIGVAAPLAVEEKIAAIILGDPDVTDINKMRIIQEGRFYHVDAYIELRAGLTLAVADDIKFRVRDKLLVDSDIADVTLGIIEDNGIRDWNPTPEKE</sequence>
<evidence type="ECO:0000256" key="5">
    <source>
        <dbReference type="ARBA" id="ARBA00023136"/>
    </source>
</evidence>
<evidence type="ECO:0000259" key="8">
    <source>
        <dbReference type="Pfam" id="PF16916"/>
    </source>
</evidence>
<proteinExistence type="predicted"/>
<feature type="transmembrane region" description="Helical" evidence="6">
    <location>
        <begin position="121"/>
        <end position="140"/>
    </location>
</feature>
<dbReference type="Gene3D" id="1.20.1510.10">
    <property type="entry name" value="Cation efflux protein transmembrane domain"/>
    <property type="match status" value="1"/>
</dbReference>
<dbReference type="OrthoDB" id="9806522at2"/>
<name>A0A5C4TIT1_9BACL</name>
<dbReference type="GO" id="GO:0008324">
    <property type="term" value="F:monoatomic cation transmembrane transporter activity"/>
    <property type="evidence" value="ECO:0007669"/>
    <property type="project" value="InterPro"/>
</dbReference>
<accession>A0A5C4TIT1</accession>
<dbReference type="Proteomes" id="UP000307943">
    <property type="component" value="Unassembled WGS sequence"/>
</dbReference>
<evidence type="ECO:0000313" key="10">
    <source>
        <dbReference type="Proteomes" id="UP000307943"/>
    </source>
</evidence>
<evidence type="ECO:0000256" key="3">
    <source>
        <dbReference type="ARBA" id="ARBA00022692"/>
    </source>
</evidence>
<dbReference type="GO" id="GO:0006829">
    <property type="term" value="P:zinc ion transport"/>
    <property type="evidence" value="ECO:0007669"/>
    <property type="project" value="InterPro"/>
</dbReference>
<dbReference type="InterPro" id="IPR040177">
    <property type="entry name" value="SLC30A9"/>
</dbReference>
<comment type="subcellular location">
    <subcellularLocation>
        <location evidence="1">Membrane</location>
        <topology evidence="1">Multi-pass membrane protein</topology>
    </subcellularLocation>
</comment>
<dbReference type="Gene3D" id="3.30.70.1350">
    <property type="entry name" value="Cation efflux protein, cytoplasmic domain"/>
    <property type="match status" value="1"/>
</dbReference>
<dbReference type="Pfam" id="PF16916">
    <property type="entry name" value="ZT_dimer"/>
    <property type="match status" value="1"/>
</dbReference>
<comment type="caution">
    <text evidence="9">The sequence shown here is derived from an EMBL/GenBank/DDBJ whole genome shotgun (WGS) entry which is preliminary data.</text>
</comment>
<evidence type="ECO:0000259" key="7">
    <source>
        <dbReference type="Pfam" id="PF01545"/>
    </source>
</evidence>
<dbReference type="PANTHER" id="PTHR13414">
    <property type="entry name" value="HUEL-CATION TRANSPORTER"/>
    <property type="match status" value="1"/>
</dbReference>
<feature type="transmembrane region" description="Helical" evidence="6">
    <location>
        <begin position="82"/>
        <end position="101"/>
    </location>
</feature>
<evidence type="ECO:0000313" key="9">
    <source>
        <dbReference type="EMBL" id="TNJ68349.1"/>
    </source>
</evidence>
<keyword evidence="3 6" id="KW-0812">Transmembrane</keyword>
<keyword evidence="5 6" id="KW-0472">Membrane</keyword>
<keyword evidence="10" id="KW-1185">Reference proteome</keyword>
<reference evidence="9 10" key="1">
    <citation type="submission" date="2019-05" db="EMBL/GenBank/DDBJ databases">
        <title>We sequenced the genome of Paenibacillus hemerocallicola KCTC 33185 for further insight into its adaptation and study the phylogeny of Paenibacillus.</title>
        <authorList>
            <person name="Narsing Rao M.P."/>
        </authorList>
    </citation>
    <scope>NUCLEOTIDE SEQUENCE [LARGE SCALE GENOMIC DNA]</scope>
    <source>
        <strain evidence="9 10">KCTC 33185</strain>
    </source>
</reference>
<dbReference type="RefSeq" id="WP_139600326.1">
    <property type="nucleotide sequence ID" value="NZ_VDCQ01000001.1"/>
</dbReference>
<keyword evidence="4 6" id="KW-1133">Transmembrane helix</keyword>
<keyword evidence="2" id="KW-0813">Transport</keyword>
<dbReference type="InterPro" id="IPR027469">
    <property type="entry name" value="Cation_efflux_TMD_sf"/>
</dbReference>
<dbReference type="InterPro" id="IPR002524">
    <property type="entry name" value="Cation_efflux"/>
</dbReference>
<dbReference type="EMBL" id="VDCQ01000001">
    <property type="protein sequence ID" value="TNJ68349.1"/>
    <property type="molecule type" value="Genomic_DNA"/>
</dbReference>
<evidence type="ECO:0000256" key="4">
    <source>
        <dbReference type="ARBA" id="ARBA00022989"/>
    </source>
</evidence>